<feature type="domain" description="HTH cro/C1-type" evidence="2">
    <location>
        <begin position="14"/>
        <end position="69"/>
    </location>
</feature>
<dbReference type="HOGENOM" id="CLU_066192_44_1_0"/>
<proteinExistence type="predicted"/>
<accession>H1XQG6</accession>
<dbReference type="CDD" id="cd00093">
    <property type="entry name" value="HTH_XRE"/>
    <property type="match status" value="1"/>
</dbReference>
<evidence type="ECO:0000256" key="1">
    <source>
        <dbReference type="ARBA" id="ARBA00023125"/>
    </source>
</evidence>
<dbReference type="InterPro" id="IPR010982">
    <property type="entry name" value="Lambda_DNA-bd_dom_sf"/>
</dbReference>
<dbReference type="PANTHER" id="PTHR46558:SF4">
    <property type="entry name" value="DNA-BIDING PHAGE PROTEIN"/>
    <property type="match status" value="1"/>
</dbReference>
<keyword evidence="1" id="KW-0238">DNA-binding</keyword>
<evidence type="ECO:0000313" key="4">
    <source>
        <dbReference type="Proteomes" id="UP000004671"/>
    </source>
</evidence>
<dbReference type="EMBL" id="CM001402">
    <property type="protein sequence ID" value="EHO40053.1"/>
    <property type="molecule type" value="Genomic_DNA"/>
</dbReference>
<dbReference type="InterPro" id="IPR001387">
    <property type="entry name" value="Cro/C1-type_HTH"/>
</dbReference>
<dbReference type="Proteomes" id="UP000004671">
    <property type="component" value="Chromosome"/>
</dbReference>
<protein>
    <submittedName>
        <fullName evidence="3">Transcriptional regulator, XRE family</fullName>
    </submittedName>
</protein>
<dbReference type="Gene3D" id="1.10.260.40">
    <property type="entry name" value="lambda repressor-like DNA-binding domains"/>
    <property type="match status" value="1"/>
</dbReference>
<reference evidence="3 4" key="1">
    <citation type="submission" date="2011-09" db="EMBL/GenBank/DDBJ databases">
        <title>The permanent draft genome of Caldithrix abyssi DSM 13497.</title>
        <authorList>
            <consortium name="US DOE Joint Genome Institute (JGI-PGF)"/>
            <person name="Lucas S."/>
            <person name="Han J."/>
            <person name="Lapidus A."/>
            <person name="Bruce D."/>
            <person name="Goodwin L."/>
            <person name="Pitluck S."/>
            <person name="Peters L."/>
            <person name="Kyrpides N."/>
            <person name="Mavromatis K."/>
            <person name="Ivanova N."/>
            <person name="Mikhailova N."/>
            <person name="Chertkov O."/>
            <person name="Detter J.C."/>
            <person name="Tapia R."/>
            <person name="Han C."/>
            <person name="Land M."/>
            <person name="Hauser L."/>
            <person name="Markowitz V."/>
            <person name="Cheng J.-F."/>
            <person name="Hugenholtz P."/>
            <person name="Woyke T."/>
            <person name="Wu D."/>
            <person name="Spring S."/>
            <person name="Brambilla E."/>
            <person name="Klenk H.-P."/>
            <person name="Eisen J.A."/>
        </authorList>
    </citation>
    <scope>NUCLEOTIDE SEQUENCE [LARGE SCALE GENOMIC DNA]</scope>
    <source>
        <strain evidence="3 4">DSM 13497</strain>
    </source>
</reference>
<dbReference type="STRING" id="880073.Cabys_3216"/>
<dbReference type="GO" id="GO:0003677">
    <property type="term" value="F:DNA binding"/>
    <property type="evidence" value="ECO:0007669"/>
    <property type="project" value="UniProtKB-KW"/>
</dbReference>
<evidence type="ECO:0000313" key="3">
    <source>
        <dbReference type="EMBL" id="EHO40053.1"/>
    </source>
</evidence>
<dbReference type="InParanoid" id="H1XQG6"/>
<dbReference type="SMART" id="SM00530">
    <property type="entry name" value="HTH_XRE"/>
    <property type="match status" value="1"/>
</dbReference>
<dbReference type="PANTHER" id="PTHR46558">
    <property type="entry name" value="TRACRIPTIONAL REGULATORY PROTEIN-RELATED-RELATED"/>
    <property type="match status" value="1"/>
</dbReference>
<dbReference type="PROSITE" id="PS50943">
    <property type="entry name" value="HTH_CROC1"/>
    <property type="match status" value="1"/>
</dbReference>
<sequence length="85" mass="9892" precursor="true">MVLQMQGFIMKNKIRYYRHINNEMTQQQLAQKVNVARQTIIAIEKGSFNPSVKLALKIAHVFQIKVDDLFELDEDELPETKEDAS</sequence>
<dbReference type="eggNOG" id="COG1476">
    <property type="taxonomic scope" value="Bacteria"/>
</dbReference>
<dbReference type="PaxDb" id="880073-Calab_0408"/>
<organism evidence="3 4">
    <name type="scientific">Caldithrix abyssi DSM 13497</name>
    <dbReference type="NCBI Taxonomy" id="880073"/>
    <lineage>
        <taxon>Bacteria</taxon>
        <taxon>Pseudomonadati</taxon>
        <taxon>Calditrichota</taxon>
        <taxon>Calditrichia</taxon>
        <taxon>Calditrichales</taxon>
        <taxon>Calditrichaceae</taxon>
        <taxon>Caldithrix</taxon>
    </lineage>
</organism>
<dbReference type="Pfam" id="PF01381">
    <property type="entry name" value="HTH_3"/>
    <property type="match status" value="1"/>
</dbReference>
<keyword evidence="4" id="KW-1185">Reference proteome</keyword>
<evidence type="ECO:0000259" key="2">
    <source>
        <dbReference type="PROSITE" id="PS50943"/>
    </source>
</evidence>
<gene>
    <name evidence="3" type="ORF">Calab_0408</name>
</gene>
<dbReference type="SUPFAM" id="SSF47413">
    <property type="entry name" value="lambda repressor-like DNA-binding domains"/>
    <property type="match status" value="1"/>
</dbReference>
<dbReference type="AlphaFoldDB" id="H1XQG6"/>
<name>H1XQG6_CALAY</name>